<dbReference type="NCBIfam" id="NF033788">
    <property type="entry name" value="HTH_metalloreg"/>
    <property type="match status" value="1"/>
</dbReference>
<dbReference type="PANTHER" id="PTHR38600:SF2">
    <property type="entry name" value="SLL0088 PROTEIN"/>
    <property type="match status" value="1"/>
</dbReference>
<dbReference type="InterPro" id="IPR001845">
    <property type="entry name" value="HTH_ArsR_DNA-bd_dom"/>
</dbReference>
<dbReference type="PRINTS" id="PR00778">
    <property type="entry name" value="HTHARSR"/>
</dbReference>
<dbReference type="EMBL" id="CP089984">
    <property type="protein sequence ID" value="WXB11770.1"/>
    <property type="molecule type" value="Genomic_DNA"/>
</dbReference>
<dbReference type="Pfam" id="PF12840">
    <property type="entry name" value="HTH_20"/>
    <property type="match status" value="1"/>
</dbReference>
<feature type="domain" description="HTH arsR-type" evidence="1">
    <location>
        <begin position="1"/>
        <end position="111"/>
    </location>
</feature>
<sequence length="121" mass="13861">MIASTAHLDDTLIALADPTRRAILEQLSHGEARVTELAAPFAISLNSVSKHIRLLERARLVKRRVRGREHILSLDARPLDEAAAWLDEQRALWSHRLRLLDALLEAEDQRKKPKRRKRSPP</sequence>
<dbReference type="CDD" id="cd00090">
    <property type="entry name" value="HTH_ARSR"/>
    <property type="match status" value="1"/>
</dbReference>
<dbReference type="Proteomes" id="UP001370348">
    <property type="component" value="Chromosome"/>
</dbReference>
<dbReference type="InterPro" id="IPR036390">
    <property type="entry name" value="WH_DNA-bd_sf"/>
</dbReference>
<dbReference type="SMART" id="SM00418">
    <property type="entry name" value="HTH_ARSR"/>
    <property type="match status" value="1"/>
</dbReference>
<proteinExistence type="predicted"/>
<dbReference type="SUPFAM" id="SSF46785">
    <property type="entry name" value="Winged helix' DNA-binding domain"/>
    <property type="match status" value="1"/>
</dbReference>
<name>A0ABZ2LN67_9BACT</name>
<dbReference type="PROSITE" id="PS50987">
    <property type="entry name" value="HTH_ARSR_2"/>
    <property type="match status" value="1"/>
</dbReference>
<dbReference type="Gene3D" id="1.10.10.10">
    <property type="entry name" value="Winged helix-like DNA-binding domain superfamily/Winged helix DNA-binding domain"/>
    <property type="match status" value="1"/>
</dbReference>
<dbReference type="InterPro" id="IPR011991">
    <property type="entry name" value="ArsR-like_HTH"/>
</dbReference>
<accession>A0ABZ2LN67</accession>
<keyword evidence="3" id="KW-1185">Reference proteome</keyword>
<dbReference type="InterPro" id="IPR036388">
    <property type="entry name" value="WH-like_DNA-bd_sf"/>
</dbReference>
<dbReference type="PANTHER" id="PTHR38600">
    <property type="entry name" value="TRANSCRIPTIONAL REGULATORY PROTEIN"/>
    <property type="match status" value="1"/>
</dbReference>
<reference evidence="2 3" key="1">
    <citation type="submission" date="2021-12" db="EMBL/GenBank/DDBJ databases">
        <title>Discovery of the Pendulisporaceae a myxobacterial family with distinct sporulation behavior and unique specialized metabolism.</title>
        <authorList>
            <person name="Garcia R."/>
            <person name="Popoff A."/>
            <person name="Bader C.D."/>
            <person name="Loehr J."/>
            <person name="Walesch S."/>
            <person name="Walt C."/>
            <person name="Boldt J."/>
            <person name="Bunk B."/>
            <person name="Haeckl F.J.F.P.J."/>
            <person name="Gunesch A.P."/>
            <person name="Birkelbach J."/>
            <person name="Nuebel U."/>
            <person name="Pietschmann T."/>
            <person name="Bach T."/>
            <person name="Mueller R."/>
        </authorList>
    </citation>
    <scope>NUCLEOTIDE SEQUENCE [LARGE SCALE GENOMIC DNA]</scope>
    <source>
        <strain evidence="2 3">MSr11954</strain>
    </source>
</reference>
<dbReference type="RefSeq" id="WP_394821390.1">
    <property type="nucleotide sequence ID" value="NZ_CP089984.1"/>
</dbReference>
<evidence type="ECO:0000259" key="1">
    <source>
        <dbReference type="PROSITE" id="PS50987"/>
    </source>
</evidence>
<protein>
    <submittedName>
        <fullName evidence="2">Metalloregulator ArsR/SmtB family transcription factor</fullName>
    </submittedName>
</protein>
<evidence type="ECO:0000313" key="3">
    <source>
        <dbReference type="Proteomes" id="UP001370348"/>
    </source>
</evidence>
<organism evidence="2 3">
    <name type="scientific">Pendulispora albinea</name>
    <dbReference type="NCBI Taxonomy" id="2741071"/>
    <lineage>
        <taxon>Bacteria</taxon>
        <taxon>Pseudomonadati</taxon>
        <taxon>Myxococcota</taxon>
        <taxon>Myxococcia</taxon>
        <taxon>Myxococcales</taxon>
        <taxon>Sorangiineae</taxon>
        <taxon>Pendulisporaceae</taxon>
        <taxon>Pendulispora</taxon>
    </lineage>
</organism>
<evidence type="ECO:0000313" key="2">
    <source>
        <dbReference type="EMBL" id="WXB11770.1"/>
    </source>
</evidence>
<gene>
    <name evidence="2" type="ORF">LZC94_28415</name>
</gene>